<evidence type="ECO:0000256" key="3">
    <source>
        <dbReference type="SAM" id="MobiDB-lite"/>
    </source>
</evidence>
<keyword evidence="2" id="KW-0406">Ion transport</keyword>
<dbReference type="SUPFAM" id="SSF51735">
    <property type="entry name" value="NAD(P)-binding Rossmann-fold domains"/>
    <property type="match status" value="1"/>
</dbReference>
<evidence type="ECO:0000256" key="1">
    <source>
        <dbReference type="ARBA" id="ARBA00022448"/>
    </source>
</evidence>
<evidence type="ECO:0000256" key="2">
    <source>
        <dbReference type="ARBA" id="ARBA00023065"/>
    </source>
</evidence>
<dbReference type="EMBL" id="BAAATA010000026">
    <property type="protein sequence ID" value="GAA2499182.1"/>
    <property type="molecule type" value="Genomic_DNA"/>
</dbReference>
<evidence type="ECO:0000313" key="7">
    <source>
        <dbReference type="Proteomes" id="UP001501358"/>
    </source>
</evidence>
<keyword evidence="1" id="KW-0813">Transport</keyword>
<dbReference type="InterPro" id="IPR050721">
    <property type="entry name" value="Trk_Ktr_HKT_K-transport"/>
</dbReference>
<evidence type="ECO:0000313" key="6">
    <source>
        <dbReference type="EMBL" id="GAA2499182.1"/>
    </source>
</evidence>
<dbReference type="Pfam" id="PF02254">
    <property type="entry name" value="TrkA_N"/>
    <property type="match status" value="1"/>
</dbReference>
<dbReference type="RefSeq" id="WP_344384525.1">
    <property type="nucleotide sequence ID" value="NZ_BAAATA010000026.1"/>
</dbReference>
<sequence length="243" mass="25800">MRVAIAGAGAVGRSIAAELLENGHEVLLVDKSPGAISVERVPQAEWLLADACEITSLDEAALQRCHVVIAATGDDKVNLVVSLLAKTEYGVPRVVARVNNPKNEWLFTEAWGVDVAVSTPRLMSALVEEAVSVGDLVRLMRFSQGDANLVELTLPPEAALVGTRVGDVRWPQDTSLVTVIRGSRVLTPGADDVLEAGDELLFVAAPSREEPLEELLSLRREDGPAPGARDADGEEPDGVGTEQ</sequence>
<dbReference type="SUPFAM" id="SSF116726">
    <property type="entry name" value="TrkA C-terminal domain-like"/>
    <property type="match status" value="1"/>
</dbReference>
<dbReference type="InterPro" id="IPR003148">
    <property type="entry name" value="RCK_N"/>
</dbReference>
<keyword evidence="7" id="KW-1185">Reference proteome</keyword>
<dbReference type="Proteomes" id="UP001501358">
    <property type="component" value="Unassembled WGS sequence"/>
</dbReference>
<feature type="domain" description="RCK C-terminal" evidence="5">
    <location>
        <begin position="137"/>
        <end position="218"/>
    </location>
</feature>
<dbReference type="PROSITE" id="PS51201">
    <property type="entry name" value="RCK_N"/>
    <property type="match status" value="1"/>
</dbReference>
<dbReference type="Gene3D" id="3.40.50.720">
    <property type="entry name" value="NAD(P)-binding Rossmann-like Domain"/>
    <property type="match status" value="1"/>
</dbReference>
<dbReference type="PANTHER" id="PTHR43833:SF5">
    <property type="entry name" value="TRK SYSTEM POTASSIUM UPTAKE PROTEIN TRKA"/>
    <property type="match status" value="1"/>
</dbReference>
<proteinExistence type="predicted"/>
<comment type="caution">
    <text evidence="6">The sequence shown here is derived from an EMBL/GenBank/DDBJ whole genome shotgun (WGS) entry which is preliminary data.</text>
</comment>
<accession>A0ABP5ZI04</accession>
<dbReference type="InterPro" id="IPR036291">
    <property type="entry name" value="NAD(P)-bd_dom_sf"/>
</dbReference>
<dbReference type="PANTHER" id="PTHR43833">
    <property type="entry name" value="POTASSIUM CHANNEL PROTEIN 2-RELATED-RELATED"/>
    <property type="match status" value="1"/>
</dbReference>
<dbReference type="Gene3D" id="3.30.70.1450">
    <property type="entry name" value="Regulator of K+ conductance, C-terminal domain"/>
    <property type="match status" value="1"/>
</dbReference>
<gene>
    <name evidence="6" type="ORF">GCM10010406_39650</name>
</gene>
<protein>
    <submittedName>
        <fullName evidence="6">TrkA family potassium uptake protein</fullName>
    </submittedName>
</protein>
<dbReference type="Pfam" id="PF02080">
    <property type="entry name" value="TrkA_C"/>
    <property type="match status" value="1"/>
</dbReference>
<evidence type="ECO:0000259" key="4">
    <source>
        <dbReference type="PROSITE" id="PS51201"/>
    </source>
</evidence>
<dbReference type="PROSITE" id="PS51202">
    <property type="entry name" value="RCK_C"/>
    <property type="match status" value="1"/>
</dbReference>
<dbReference type="InterPro" id="IPR036721">
    <property type="entry name" value="RCK_C_sf"/>
</dbReference>
<name>A0ABP5ZI04_9ACTN</name>
<reference evidence="7" key="1">
    <citation type="journal article" date="2019" name="Int. J. Syst. Evol. Microbiol.">
        <title>The Global Catalogue of Microorganisms (GCM) 10K type strain sequencing project: providing services to taxonomists for standard genome sequencing and annotation.</title>
        <authorList>
            <consortium name="The Broad Institute Genomics Platform"/>
            <consortium name="The Broad Institute Genome Sequencing Center for Infectious Disease"/>
            <person name="Wu L."/>
            <person name="Ma J."/>
        </authorList>
    </citation>
    <scope>NUCLEOTIDE SEQUENCE [LARGE SCALE GENOMIC DNA]</scope>
    <source>
        <strain evidence="7">JCM 6307</strain>
    </source>
</reference>
<evidence type="ECO:0000259" key="5">
    <source>
        <dbReference type="PROSITE" id="PS51202"/>
    </source>
</evidence>
<dbReference type="InterPro" id="IPR006037">
    <property type="entry name" value="RCK_C"/>
</dbReference>
<feature type="domain" description="RCK N-terminal" evidence="4">
    <location>
        <begin position="1"/>
        <end position="117"/>
    </location>
</feature>
<feature type="region of interest" description="Disordered" evidence="3">
    <location>
        <begin position="217"/>
        <end position="243"/>
    </location>
</feature>
<organism evidence="6 7">
    <name type="scientific">Streptomyces thermolineatus</name>
    <dbReference type="NCBI Taxonomy" id="44033"/>
    <lineage>
        <taxon>Bacteria</taxon>
        <taxon>Bacillati</taxon>
        <taxon>Actinomycetota</taxon>
        <taxon>Actinomycetes</taxon>
        <taxon>Kitasatosporales</taxon>
        <taxon>Streptomycetaceae</taxon>
        <taxon>Streptomyces</taxon>
    </lineage>
</organism>